<keyword evidence="1" id="KW-0175">Coiled coil</keyword>
<proteinExistence type="predicted"/>
<dbReference type="Proteomes" id="UP000298390">
    <property type="component" value="Unassembled WGS sequence"/>
</dbReference>
<protein>
    <submittedName>
        <fullName evidence="2">Uncharacterized protein</fullName>
    </submittedName>
</protein>
<accession>A0A4Y9Y1S3</accession>
<organism evidence="2 3">
    <name type="scientific">Rhodofomes roseus</name>
    <dbReference type="NCBI Taxonomy" id="34475"/>
    <lineage>
        <taxon>Eukaryota</taxon>
        <taxon>Fungi</taxon>
        <taxon>Dikarya</taxon>
        <taxon>Basidiomycota</taxon>
        <taxon>Agaricomycotina</taxon>
        <taxon>Agaricomycetes</taxon>
        <taxon>Polyporales</taxon>
        <taxon>Rhodofomes</taxon>
    </lineage>
</organism>
<dbReference type="AlphaFoldDB" id="A0A4Y9Y1S3"/>
<sequence>MWSNPNMLDSLMEELNTALTAVSEAERSLNLTHGATSLKRSRASAALDSETINPPIEDDAIKRFRTQYMPVFSRNPMNPYLAAGDAVPTLGQLLAIDTRAAYASGTLLESDFLGEMKTNAGMLRDRINVDIPELSPKALEPAVFSASSDGKKTTADVLDRAMFSFDILGSEARTEDVYADLVRREVETTVVGDEDFDSFLSDILHDTGATFSQGSASLLGGCLAQKVQCAKCQDAKVLRKRLEEQIKTLQDQLATKQQKAQEVFQLSGENYLALDMKLRRSEREKLEAIVERDKTIATLGRQLRSTEATKNTLLKQCHVLNRELVAVAPLDYGS</sequence>
<feature type="coiled-coil region" evidence="1">
    <location>
        <begin position="232"/>
        <end position="266"/>
    </location>
</feature>
<name>A0A4Y9Y1S3_9APHY</name>
<reference evidence="2 3" key="1">
    <citation type="submission" date="2019-01" db="EMBL/GenBank/DDBJ databases">
        <title>Genome sequencing of the rare red list fungi Fomitopsis rosea.</title>
        <authorList>
            <person name="Buettner E."/>
            <person name="Kellner H."/>
        </authorList>
    </citation>
    <scope>NUCLEOTIDE SEQUENCE [LARGE SCALE GENOMIC DNA]</scope>
    <source>
        <strain evidence="2 3">DSM 105464</strain>
    </source>
</reference>
<evidence type="ECO:0000313" key="3">
    <source>
        <dbReference type="Proteomes" id="UP000298390"/>
    </source>
</evidence>
<gene>
    <name evidence="2" type="ORF">EVJ58_g8627</name>
</gene>
<dbReference type="EMBL" id="SEKV01000655">
    <property type="protein sequence ID" value="TFY54829.1"/>
    <property type="molecule type" value="Genomic_DNA"/>
</dbReference>
<comment type="caution">
    <text evidence="2">The sequence shown here is derived from an EMBL/GenBank/DDBJ whole genome shotgun (WGS) entry which is preliminary data.</text>
</comment>
<evidence type="ECO:0000256" key="1">
    <source>
        <dbReference type="SAM" id="Coils"/>
    </source>
</evidence>
<evidence type="ECO:0000313" key="2">
    <source>
        <dbReference type="EMBL" id="TFY54829.1"/>
    </source>
</evidence>